<evidence type="ECO:0000313" key="2">
    <source>
        <dbReference type="EMBL" id="GEP68854.1"/>
    </source>
</evidence>
<dbReference type="Proteomes" id="UP000321798">
    <property type="component" value="Unassembled WGS sequence"/>
</dbReference>
<sequence length="108" mass="11208">MNNAPTAHTRQVPVRNRTRTGRPPGTRNAGADSLAGAGHLELDEGAGAHTLHRGMSASATAPPVSRESRAMSAYGMSMPAASRYAREAERADSIAAVYAATYAGAESR</sequence>
<reference evidence="2 3" key="1">
    <citation type="submission" date="2019-07" db="EMBL/GenBank/DDBJ databases">
        <title>Whole genome shotgun sequence of Cellulomonas soli NBRC 109434.</title>
        <authorList>
            <person name="Hosoyama A."/>
            <person name="Uohara A."/>
            <person name="Ohji S."/>
            <person name="Ichikawa N."/>
        </authorList>
    </citation>
    <scope>NUCLEOTIDE SEQUENCE [LARGE SCALE GENOMIC DNA]</scope>
    <source>
        <strain evidence="2 3">NBRC 109434</strain>
    </source>
</reference>
<organism evidence="2 3">
    <name type="scientific">Cellulomonas soli</name>
    <dbReference type="NCBI Taxonomy" id="931535"/>
    <lineage>
        <taxon>Bacteria</taxon>
        <taxon>Bacillati</taxon>
        <taxon>Actinomycetota</taxon>
        <taxon>Actinomycetes</taxon>
        <taxon>Micrococcales</taxon>
        <taxon>Cellulomonadaceae</taxon>
        <taxon>Cellulomonas</taxon>
    </lineage>
</organism>
<evidence type="ECO:0000256" key="1">
    <source>
        <dbReference type="SAM" id="MobiDB-lite"/>
    </source>
</evidence>
<feature type="region of interest" description="Disordered" evidence="1">
    <location>
        <begin position="1"/>
        <end position="69"/>
    </location>
</feature>
<comment type="caution">
    <text evidence="2">The sequence shown here is derived from an EMBL/GenBank/DDBJ whole genome shotgun (WGS) entry which is preliminary data.</text>
</comment>
<accession>A0A512PCB2</accession>
<evidence type="ECO:0000313" key="3">
    <source>
        <dbReference type="Proteomes" id="UP000321798"/>
    </source>
</evidence>
<proteinExistence type="predicted"/>
<dbReference type="AlphaFoldDB" id="A0A512PCB2"/>
<name>A0A512PCB2_9CELL</name>
<gene>
    <name evidence="2" type="ORF">CSO01_15690</name>
</gene>
<protein>
    <submittedName>
        <fullName evidence="2">Uncharacterized protein</fullName>
    </submittedName>
</protein>
<keyword evidence="3" id="KW-1185">Reference proteome</keyword>
<dbReference type="EMBL" id="BKAL01000004">
    <property type="protein sequence ID" value="GEP68854.1"/>
    <property type="molecule type" value="Genomic_DNA"/>
</dbReference>